<dbReference type="Pfam" id="PF03301">
    <property type="entry name" value="Trp_dioxygenase"/>
    <property type="match status" value="1"/>
</dbReference>
<sequence length="310" mass="36771">MDYTTDPQVLNTLKKLYQKCEEGGQNLPSQLEGFLYSDYLKYWDYIHLDTLLSIQNPKTDMPDEQIFIIYHQITELYFKMIILELEQVIEEGLVKADFVLNKIQRINTYFEQLLNSFEIMLKGIEEDQFLKFRLSLSPASGFQSIQFRLIEILATEFNNLVDETNRDINDGVEEIYKKLYWRKGANDSSIGKETLTLVHFEKKYKNLIISKAFEYKSKNLAYLCKRNLKSIYTDELVAELKRFDSFANIMWPLSHYKTAAKHLLKNAEAISSTGGTNWRKYLPPKYRKVIFFPELWTQEEKENWGKSWLY</sequence>
<dbReference type="GO" id="GO:0046872">
    <property type="term" value="F:metal ion binding"/>
    <property type="evidence" value="ECO:0007669"/>
    <property type="project" value="InterPro"/>
</dbReference>
<keyword evidence="2" id="KW-1185">Reference proteome</keyword>
<dbReference type="OrthoDB" id="9776847at2"/>
<comment type="caution">
    <text evidence="1">The sequence shown here is derived from an EMBL/GenBank/DDBJ whole genome shotgun (WGS) entry which is preliminary data.</text>
</comment>
<reference evidence="2" key="1">
    <citation type="submission" date="2016-04" db="EMBL/GenBank/DDBJ databases">
        <authorList>
            <person name="Chen L."/>
            <person name="Zhuang W."/>
            <person name="Wang G."/>
        </authorList>
    </citation>
    <scope>NUCLEOTIDE SEQUENCE [LARGE SCALE GENOMIC DNA]</scope>
    <source>
        <strain evidence="2">208</strain>
    </source>
</reference>
<dbReference type="PANTHER" id="PTHR10138">
    <property type="entry name" value="TRYPTOPHAN 2,3-DIOXYGENASE"/>
    <property type="match status" value="1"/>
</dbReference>
<dbReference type="Proteomes" id="UP000192276">
    <property type="component" value="Unassembled WGS sequence"/>
</dbReference>
<dbReference type="AlphaFoldDB" id="A0A1V9FKG5"/>
<dbReference type="EMBL" id="LWBP01000186">
    <property type="protein sequence ID" value="OQP58859.1"/>
    <property type="molecule type" value="Genomic_DNA"/>
</dbReference>
<dbReference type="GO" id="GO:0019442">
    <property type="term" value="P:L-tryptophan catabolic process to acetyl-CoA"/>
    <property type="evidence" value="ECO:0007669"/>
    <property type="project" value="TreeGrafter"/>
</dbReference>
<organism evidence="1 2">
    <name type="scientific">Niastella populi</name>
    <dbReference type="NCBI Taxonomy" id="550983"/>
    <lineage>
        <taxon>Bacteria</taxon>
        <taxon>Pseudomonadati</taxon>
        <taxon>Bacteroidota</taxon>
        <taxon>Chitinophagia</taxon>
        <taxon>Chitinophagales</taxon>
        <taxon>Chitinophagaceae</taxon>
        <taxon>Niastella</taxon>
    </lineage>
</organism>
<dbReference type="Gene3D" id="1.20.58.480">
    <property type="match status" value="1"/>
</dbReference>
<dbReference type="InterPro" id="IPR037217">
    <property type="entry name" value="Trp/Indoleamine_2_3_dOase-like"/>
</dbReference>
<dbReference type="GO" id="GO:0020037">
    <property type="term" value="F:heme binding"/>
    <property type="evidence" value="ECO:0007669"/>
    <property type="project" value="InterPro"/>
</dbReference>
<dbReference type="SUPFAM" id="SSF140959">
    <property type="entry name" value="Indolic compounds 2,3-dioxygenase-like"/>
    <property type="match status" value="1"/>
</dbReference>
<dbReference type="InterPro" id="IPR004981">
    <property type="entry name" value="Trp_2_3_dOase"/>
</dbReference>
<protein>
    <submittedName>
        <fullName evidence="1">Tryptophan 2,3-dioxygenase</fullName>
    </submittedName>
</protein>
<accession>A0A1V9FKG5</accession>
<keyword evidence="1" id="KW-0560">Oxidoreductase</keyword>
<evidence type="ECO:0000313" key="2">
    <source>
        <dbReference type="Proteomes" id="UP000192276"/>
    </source>
</evidence>
<proteinExistence type="predicted"/>
<dbReference type="GO" id="GO:0019441">
    <property type="term" value="P:L-tryptophan catabolic process to kynurenine"/>
    <property type="evidence" value="ECO:0007669"/>
    <property type="project" value="InterPro"/>
</dbReference>
<evidence type="ECO:0000313" key="1">
    <source>
        <dbReference type="EMBL" id="OQP58859.1"/>
    </source>
</evidence>
<keyword evidence="1" id="KW-0223">Dioxygenase</keyword>
<gene>
    <name evidence="1" type="ORF">A4R26_22005</name>
</gene>
<dbReference type="GO" id="GO:0004833">
    <property type="term" value="F:L-tryptophan 2,3-dioxygenase activity"/>
    <property type="evidence" value="ECO:0007669"/>
    <property type="project" value="InterPro"/>
</dbReference>
<name>A0A1V9FKG5_9BACT</name>
<dbReference type="STRING" id="550983.A4R26_22005"/>
<dbReference type="RefSeq" id="WP_081164750.1">
    <property type="nucleotide sequence ID" value="NZ_LWBP01000186.1"/>
</dbReference>
<dbReference type="PANTHER" id="PTHR10138:SF0">
    <property type="entry name" value="TRYPTOPHAN 2,3-DIOXYGENASE"/>
    <property type="match status" value="1"/>
</dbReference>